<evidence type="ECO:0000313" key="1">
    <source>
        <dbReference type="EMBL" id="SIS30110.1"/>
    </source>
</evidence>
<dbReference type="AlphaFoldDB" id="A0A1N7HZF6"/>
<dbReference type="EMBL" id="FTNY01000001">
    <property type="protein sequence ID" value="SIS30110.1"/>
    <property type="molecule type" value="Genomic_DNA"/>
</dbReference>
<protein>
    <submittedName>
        <fullName evidence="1">Uncharacterized protein</fullName>
    </submittedName>
</protein>
<gene>
    <name evidence="1" type="ORF">SAMN05421639_101715</name>
</gene>
<organism evidence="1 2">
    <name type="scientific">Chryseobacterium shigense</name>
    <dbReference type="NCBI Taxonomy" id="297244"/>
    <lineage>
        <taxon>Bacteria</taxon>
        <taxon>Pseudomonadati</taxon>
        <taxon>Bacteroidota</taxon>
        <taxon>Flavobacteriia</taxon>
        <taxon>Flavobacteriales</taxon>
        <taxon>Weeksellaceae</taxon>
        <taxon>Chryseobacterium group</taxon>
        <taxon>Chryseobacterium</taxon>
    </lineage>
</organism>
<name>A0A1N7HZF6_9FLAO</name>
<dbReference type="RefSeq" id="WP_076504719.1">
    <property type="nucleotide sequence ID" value="NZ_FTNY01000001.1"/>
</dbReference>
<reference evidence="2" key="1">
    <citation type="submission" date="2017-01" db="EMBL/GenBank/DDBJ databases">
        <authorList>
            <person name="Varghese N."/>
            <person name="Submissions S."/>
        </authorList>
    </citation>
    <scope>NUCLEOTIDE SEQUENCE [LARGE SCALE GENOMIC DNA]</scope>
    <source>
        <strain evidence="2">DSM 17126</strain>
    </source>
</reference>
<accession>A0A1N7HZF6</accession>
<evidence type="ECO:0000313" key="2">
    <source>
        <dbReference type="Proteomes" id="UP000186373"/>
    </source>
</evidence>
<proteinExistence type="predicted"/>
<dbReference type="Proteomes" id="UP000186373">
    <property type="component" value="Unassembled WGS sequence"/>
</dbReference>
<keyword evidence="2" id="KW-1185">Reference proteome</keyword>
<sequence length="74" mass="8537">MTKKQKVEKAINLLLEELQGADFATAKYVVQTIELHLIRNSTVNTDISDIDKVKLLDEDFDYFRNSFLSRDSIS</sequence>